<dbReference type="AlphaFoldDB" id="L9ZIG0"/>
<comment type="caution">
    <text evidence="1">The sequence shown here is derived from an EMBL/GenBank/DDBJ whole genome shotgun (WGS) entry which is preliminary data.</text>
</comment>
<dbReference type="EMBL" id="AOIL01000064">
    <property type="protein sequence ID" value="ELY86139.1"/>
    <property type="molecule type" value="Genomic_DNA"/>
</dbReference>
<accession>L9ZIG0</accession>
<sequence>MEQCHEGFDSGRLSGTIRTQKAEELAFLNSEIDTANGFRTIFICDMYICRINGKLLFVWLA</sequence>
<proteinExistence type="predicted"/>
<organism evidence="1 2">
    <name type="scientific">Natrialba taiwanensis DSM 12281</name>
    <dbReference type="NCBI Taxonomy" id="1230458"/>
    <lineage>
        <taxon>Archaea</taxon>
        <taxon>Methanobacteriati</taxon>
        <taxon>Methanobacteriota</taxon>
        <taxon>Stenosarchaea group</taxon>
        <taxon>Halobacteria</taxon>
        <taxon>Halobacteriales</taxon>
        <taxon>Natrialbaceae</taxon>
        <taxon>Natrialba</taxon>
    </lineage>
</organism>
<dbReference type="Proteomes" id="UP000011648">
    <property type="component" value="Unassembled WGS sequence"/>
</dbReference>
<protein>
    <submittedName>
        <fullName evidence="1">Uncharacterized protein</fullName>
    </submittedName>
</protein>
<dbReference type="STRING" id="1230458.C484_18712"/>
<reference evidence="1 2" key="1">
    <citation type="journal article" date="2014" name="PLoS Genet.">
        <title>Phylogenetically driven sequencing of extremely halophilic archaea reveals strategies for static and dynamic osmo-response.</title>
        <authorList>
            <person name="Becker E.A."/>
            <person name="Seitzer P.M."/>
            <person name="Tritt A."/>
            <person name="Larsen D."/>
            <person name="Krusor M."/>
            <person name="Yao A.I."/>
            <person name="Wu D."/>
            <person name="Madern D."/>
            <person name="Eisen J.A."/>
            <person name="Darling A.E."/>
            <person name="Facciotti M.T."/>
        </authorList>
    </citation>
    <scope>NUCLEOTIDE SEQUENCE [LARGE SCALE GENOMIC DNA]</scope>
    <source>
        <strain evidence="1 2">DSM 12281</strain>
    </source>
</reference>
<evidence type="ECO:0000313" key="1">
    <source>
        <dbReference type="EMBL" id="ELY86139.1"/>
    </source>
</evidence>
<evidence type="ECO:0000313" key="2">
    <source>
        <dbReference type="Proteomes" id="UP000011648"/>
    </source>
</evidence>
<keyword evidence="2" id="KW-1185">Reference proteome</keyword>
<gene>
    <name evidence="1" type="ORF">C484_18712</name>
</gene>
<name>L9ZIG0_9EURY</name>